<evidence type="ECO:0000256" key="2">
    <source>
        <dbReference type="ARBA" id="ARBA00005648"/>
    </source>
</evidence>
<evidence type="ECO:0000256" key="6">
    <source>
        <dbReference type="SAM" id="MobiDB-lite"/>
    </source>
</evidence>
<evidence type="ECO:0000256" key="7">
    <source>
        <dbReference type="SAM" id="Phobius"/>
    </source>
</evidence>
<sequence>MASVRRRHVPPDAPARGGGASEGGGLARKVRALDVYPKTLAEFNEKTDVGGLVSVCAIGLIALLVVSQLSAYCAVRTHEHLSVDVERERLIRINLNITFPSIPCAGIGLVTMDVAGEQQIDVVQNVAKTRLALDGSRLGAEDGAEGDVGARALAELDGPVDAPERCGRCYTDVALNALFLQTIDRAVADAREKGRPLPQGASSRCCNSCDDVRATYQRMRLIPTNSPQPVFADWQTHPLCAHDRELIDPGALGGIHEGCNLVGFLLVNKVAGNFHVAPGRAFSSAQGHLVHEFKPFAMASYNTSHVIHALSFGPPYPSQLNPLDGVAKVNANGSALYQYYIKVVPTSYAPLGREPIATCQYSVTEARMPIAPDAGRGGRREFVLPGVFFIYDISPIKVAYTEQATSLWTFITSLCAIIGGVFVVARMVDSALHSVSRRAALAI</sequence>
<dbReference type="Pfam" id="PF07970">
    <property type="entry name" value="COPIIcoated_ERV"/>
    <property type="match status" value="1"/>
</dbReference>
<feature type="transmembrane region" description="Helical" evidence="7">
    <location>
        <begin position="52"/>
        <end position="75"/>
    </location>
</feature>
<protein>
    <submittedName>
        <fullName evidence="10">Uncharacterized protein</fullName>
    </submittedName>
</protein>
<evidence type="ECO:0000313" key="10">
    <source>
        <dbReference type="EMBL" id="KAG8457652.1"/>
    </source>
</evidence>
<feature type="domain" description="Endoplasmic reticulum vesicle transporter C-terminal" evidence="8">
    <location>
        <begin position="202"/>
        <end position="429"/>
    </location>
</feature>
<comment type="subcellular location">
    <subcellularLocation>
        <location evidence="1">Membrane</location>
        <topology evidence="1">Multi-pass membrane protein</topology>
    </subcellularLocation>
</comment>
<proteinExistence type="inferred from homology"/>
<keyword evidence="4 7" id="KW-1133">Transmembrane helix</keyword>
<dbReference type="InterPro" id="IPR039542">
    <property type="entry name" value="Erv_N"/>
</dbReference>
<dbReference type="InterPro" id="IPR045888">
    <property type="entry name" value="Erv"/>
</dbReference>
<accession>A0A8J5XBI8</accession>
<keyword evidence="5 7" id="KW-0472">Membrane</keyword>
<dbReference type="OMA" id="QRHEGCR"/>
<dbReference type="PANTHER" id="PTHR10984">
    <property type="entry name" value="ENDOPLASMIC RETICULUM-GOLGI INTERMEDIATE COMPARTMENT PROTEIN"/>
    <property type="match status" value="1"/>
</dbReference>
<organism evidence="10 11">
    <name type="scientific">Diacronema lutheri</name>
    <name type="common">Unicellular marine alga</name>
    <name type="synonym">Monochrysis lutheri</name>
    <dbReference type="NCBI Taxonomy" id="2081491"/>
    <lineage>
        <taxon>Eukaryota</taxon>
        <taxon>Haptista</taxon>
        <taxon>Haptophyta</taxon>
        <taxon>Pavlovophyceae</taxon>
        <taxon>Pavlovales</taxon>
        <taxon>Pavlovaceae</taxon>
        <taxon>Diacronema</taxon>
    </lineage>
</organism>
<dbReference type="GO" id="GO:0030134">
    <property type="term" value="C:COPII-coated ER to Golgi transport vesicle"/>
    <property type="evidence" value="ECO:0007669"/>
    <property type="project" value="TreeGrafter"/>
</dbReference>
<evidence type="ECO:0000256" key="5">
    <source>
        <dbReference type="ARBA" id="ARBA00023136"/>
    </source>
</evidence>
<dbReference type="PANTHER" id="PTHR10984:SF25">
    <property type="entry name" value="ENDOPLASMIC RETICULUM-GOLGI INTERMEDIATE COMPARTMENT PROTEIN 3"/>
    <property type="match status" value="1"/>
</dbReference>
<evidence type="ECO:0000256" key="1">
    <source>
        <dbReference type="ARBA" id="ARBA00004141"/>
    </source>
</evidence>
<dbReference type="EMBL" id="JAGTXO010000066">
    <property type="protein sequence ID" value="KAG8457652.1"/>
    <property type="molecule type" value="Genomic_DNA"/>
</dbReference>
<dbReference type="AlphaFoldDB" id="A0A8J5XBI8"/>
<reference evidence="10" key="1">
    <citation type="submission" date="2021-05" db="EMBL/GenBank/DDBJ databases">
        <title>The genome of the haptophyte Pavlova lutheri (Diacronema luteri, Pavlovales) - a model for lipid biosynthesis in eukaryotic algae.</title>
        <authorList>
            <person name="Hulatt C.J."/>
            <person name="Posewitz M.C."/>
        </authorList>
    </citation>
    <scope>NUCLEOTIDE SEQUENCE</scope>
    <source>
        <strain evidence="10">NIVA-4/92</strain>
    </source>
</reference>
<name>A0A8J5XBI8_DIALT</name>
<comment type="similarity">
    <text evidence="2">Belongs to the ERGIC family.</text>
</comment>
<dbReference type="Pfam" id="PF13850">
    <property type="entry name" value="ERGIC_N"/>
    <property type="match status" value="1"/>
</dbReference>
<feature type="domain" description="Endoplasmic reticulum vesicle transporter N-terminal" evidence="9">
    <location>
        <begin position="30"/>
        <end position="119"/>
    </location>
</feature>
<evidence type="ECO:0000313" key="11">
    <source>
        <dbReference type="Proteomes" id="UP000751190"/>
    </source>
</evidence>
<comment type="caution">
    <text evidence="10">The sequence shown here is derived from an EMBL/GenBank/DDBJ whole genome shotgun (WGS) entry which is preliminary data.</text>
</comment>
<dbReference type="OrthoDB" id="270930at2759"/>
<evidence type="ECO:0000256" key="4">
    <source>
        <dbReference type="ARBA" id="ARBA00022989"/>
    </source>
</evidence>
<evidence type="ECO:0000259" key="8">
    <source>
        <dbReference type="Pfam" id="PF07970"/>
    </source>
</evidence>
<gene>
    <name evidence="10" type="ORF">KFE25_002316</name>
</gene>
<dbReference type="GO" id="GO:0005783">
    <property type="term" value="C:endoplasmic reticulum"/>
    <property type="evidence" value="ECO:0007669"/>
    <property type="project" value="TreeGrafter"/>
</dbReference>
<feature type="region of interest" description="Disordered" evidence="6">
    <location>
        <begin position="1"/>
        <end position="24"/>
    </location>
</feature>
<evidence type="ECO:0000256" key="3">
    <source>
        <dbReference type="ARBA" id="ARBA00022692"/>
    </source>
</evidence>
<evidence type="ECO:0000259" key="9">
    <source>
        <dbReference type="Pfam" id="PF13850"/>
    </source>
</evidence>
<keyword evidence="11" id="KW-1185">Reference proteome</keyword>
<dbReference type="InterPro" id="IPR012936">
    <property type="entry name" value="Erv_C"/>
</dbReference>
<dbReference type="Proteomes" id="UP000751190">
    <property type="component" value="Unassembled WGS sequence"/>
</dbReference>
<dbReference type="GO" id="GO:0016020">
    <property type="term" value="C:membrane"/>
    <property type="evidence" value="ECO:0007669"/>
    <property type="project" value="UniProtKB-SubCell"/>
</dbReference>
<keyword evidence="3 7" id="KW-0812">Transmembrane</keyword>
<feature type="transmembrane region" description="Helical" evidence="7">
    <location>
        <begin position="406"/>
        <end position="428"/>
    </location>
</feature>